<feature type="region of interest" description="Disordered" evidence="1">
    <location>
        <begin position="61"/>
        <end position="90"/>
    </location>
</feature>
<feature type="region of interest" description="Disordered" evidence="1">
    <location>
        <begin position="199"/>
        <end position="226"/>
    </location>
</feature>
<protein>
    <submittedName>
        <fullName evidence="2">Uncharacterized protein</fullName>
    </submittedName>
</protein>
<feature type="region of interest" description="Disordered" evidence="1">
    <location>
        <begin position="1"/>
        <end position="28"/>
    </location>
</feature>
<sequence>MDPPPGGTVVLDTTVPSTLVGDADEPTPSSPVVEIFAWTVCDPLSSAPACFGVAPVAGPPAGGDPAAGEPTGPPVRPTEPRVPMPGPASASFEPGRPAEGGLLPGSWLVPGEPAEGWLAPAGPPGPPAAVASAGRWPAAAPTCPGPPTCPPPTGPAPATGVAAGLPAASRPAGLLDAGCWAGPTGSWVGSLTACRDAGSLTEPRLTGSPTDLGSTAGLPPVPVTGS</sequence>
<accession>A0ABP9QKU2</accession>
<feature type="compositionally biased region" description="Pro residues" evidence="1">
    <location>
        <begin position="71"/>
        <end position="86"/>
    </location>
</feature>
<comment type="caution">
    <text evidence="2">The sequence shown here is derived from an EMBL/GenBank/DDBJ whole genome shotgun (WGS) entry which is preliminary data.</text>
</comment>
<organism evidence="2 3">
    <name type="scientific">Pseudonocardia eucalypti</name>
    <dbReference type="NCBI Taxonomy" id="648755"/>
    <lineage>
        <taxon>Bacteria</taxon>
        <taxon>Bacillati</taxon>
        <taxon>Actinomycetota</taxon>
        <taxon>Actinomycetes</taxon>
        <taxon>Pseudonocardiales</taxon>
        <taxon>Pseudonocardiaceae</taxon>
        <taxon>Pseudonocardia</taxon>
    </lineage>
</organism>
<evidence type="ECO:0000313" key="2">
    <source>
        <dbReference type="EMBL" id="GAA5163518.1"/>
    </source>
</evidence>
<dbReference type="Proteomes" id="UP001428817">
    <property type="component" value="Unassembled WGS sequence"/>
</dbReference>
<evidence type="ECO:0000313" key="3">
    <source>
        <dbReference type="Proteomes" id="UP001428817"/>
    </source>
</evidence>
<dbReference type="EMBL" id="BAABJP010000029">
    <property type="protein sequence ID" value="GAA5163518.1"/>
    <property type="molecule type" value="Genomic_DNA"/>
</dbReference>
<reference evidence="3" key="1">
    <citation type="journal article" date="2019" name="Int. J. Syst. Evol. Microbiol.">
        <title>The Global Catalogue of Microorganisms (GCM) 10K type strain sequencing project: providing services to taxonomists for standard genome sequencing and annotation.</title>
        <authorList>
            <consortium name="The Broad Institute Genomics Platform"/>
            <consortium name="The Broad Institute Genome Sequencing Center for Infectious Disease"/>
            <person name="Wu L."/>
            <person name="Ma J."/>
        </authorList>
    </citation>
    <scope>NUCLEOTIDE SEQUENCE [LARGE SCALE GENOMIC DNA]</scope>
    <source>
        <strain evidence="3">JCM 18303</strain>
    </source>
</reference>
<gene>
    <name evidence="2" type="ORF">GCM10023321_50570</name>
</gene>
<name>A0ABP9QKU2_9PSEU</name>
<evidence type="ECO:0000256" key="1">
    <source>
        <dbReference type="SAM" id="MobiDB-lite"/>
    </source>
</evidence>
<keyword evidence="3" id="KW-1185">Reference proteome</keyword>
<proteinExistence type="predicted"/>